<dbReference type="PANTHER" id="PTHR31814:SF2">
    <property type="entry name" value="PHOSPHOMEVALONATE KINASE"/>
    <property type="match status" value="1"/>
</dbReference>
<evidence type="ECO:0000256" key="12">
    <source>
        <dbReference type="ARBA" id="ARBA00029326"/>
    </source>
</evidence>
<evidence type="ECO:0000256" key="11">
    <source>
        <dbReference type="ARBA" id="ARBA00023221"/>
    </source>
</evidence>
<dbReference type="InterPro" id="IPR020568">
    <property type="entry name" value="Ribosomal_Su5_D2-typ_SF"/>
</dbReference>
<keyword evidence="7 13" id="KW-0418">Kinase</keyword>
<dbReference type="SUPFAM" id="SSF54211">
    <property type="entry name" value="Ribosomal protein S5 domain 2-like"/>
    <property type="match status" value="1"/>
</dbReference>
<keyword evidence="8" id="KW-0067">ATP-binding</keyword>
<organism evidence="14 15">
    <name type="scientific">Malassezia cuniculi</name>
    <dbReference type="NCBI Taxonomy" id="948313"/>
    <lineage>
        <taxon>Eukaryota</taxon>
        <taxon>Fungi</taxon>
        <taxon>Dikarya</taxon>
        <taxon>Basidiomycota</taxon>
        <taxon>Ustilaginomycotina</taxon>
        <taxon>Malasseziomycetes</taxon>
        <taxon>Malasseziales</taxon>
        <taxon>Malasseziaceae</taxon>
        <taxon>Malassezia</taxon>
    </lineage>
</organism>
<keyword evidence="6" id="KW-0547">Nucleotide-binding</keyword>
<accession>A0AAF0JAQ5</accession>
<keyword evidence="10 13" id="KW-0443">Lipid metabolism</keyword>
<sequence length="544" mass="57283">MTTTTSAPGKALLAGGYLVLDPAYPGIVIAADARFYTTVRPLHQRGKIVVRSPQFQQGEWTYSVSTEDSLQVEYDAASPGGRNPFVATTLYYALHVALEASDDAAARIADGLEIIIAGDNDYYSQRIDGRALSLDELRALEPFRSHSCTIGEVHKTGLGSSAAMTTSLASSLLVHLGAARGDGHQLDTESLALIHNVAQIAHCAAQGKLGSGFDVSSAVWGSQLYRRFDPSIISGLLEEEAHGPLLPTISPRNPLWQPSPKSAADDTAPTAIEGLAAQTYASDDIYRPPALVLPPGVRLCLADVDAGSNTRTLVGSVSTWRKEKPEWAAQLYRVIGAANQSLADGLLSLHVAYANDPATYAAVHAALASMHSAKWDAYRDENPSHACSAFIDVRNSIRSVRAGMRELGVQSGAPVEPPEMTELVSASVDAAPGILGGGVPGAGGYDAMYILWLPEHPTVQSPPQGLLDLWSTWRDLSVGALTCEAAEVLPIKTSSAGAFVTTAEPPAGASLQNALVHVAATLRAANGGVRVENAENIPGLSRFL</sequence>
<dbReference type="PIRSF" id="PIRSF017288">
    <property type="entry name" value="PMK_GHMP_euk"/>
    <property type="match status" value="1"/>
</dbReference>
<evidence type="ECO:0000256" key="5">
    <source>
        <dbReference type="ARBA" id="ARBA00022679"/>
    </source>
</evidence>
<name>A0AAF0JAQ5_9BASI</name>
<proteinExistence type="inferred from homology"/>
<dbReference type="InterPro" id="IPR036554">
    <property type="entry name" value="GHMP_kinase_C_sf"/>
</dbReference>
<dbReference type="PANTHER" id="PTHR31814">
    <property type="match status" value="1"/>
</dbReference>
<dbReference type="GO" id="GO:0005777">
    <property type="term" value="C:peroxisome"/>
    <property type="evidence" value="ECO:0007669"/>
    <property type="project" value="TreeGrafter"/>
</dbReference>
<evidence type="ECO:0000256" key="13">
    <source>
        <dbReference type="PIRNR" id="PIRNR017288"/>
    </source>
</evidence>
<evidence type="ECO:0000256" key="7">
    <source>
        <dbReference type="ARBA" id="ARBA00022777"/>
    </source>
</evidence>
<comment type="catalytic activity">
    <reaction evidence="12">
        <text>(R)-5-phosphomevalonate + ATP = (R)-5-diphosphomevalonate + ADP</text>
        <dbReference type="Rhea" id="RHEA:16341"/>
        <dbReference type="ChEBI" id="CHEBI:30616"/>
        <dbReference type="ChEBI" id="CHEBI:57557"/>
        <dbReference type="ChEBI" id="CHEBI:58146"/>
        <dbReference type="ChEBI" id="CHEBI:456216"/>
        <dbReference type="EC" id="2.7.4.2"/>
    </reaction>
    <physiologicalReaction direction="left-to-right" evidence="12">
        <dbReference type="Rhea" id="RHEA:16342"/>
    </physiologicalReaction>
</comment>
<keyword evidence="4 13" id="KW-0444">Lipid biosynthesis</keyword>
<evidence type="ECO:0000256" key="8">
    <source>
        <dbReference type="ARBA" id="ARBA00022840"/>
    </source>
</evidence>
<evidence type="ECO:0000313" key="14">
    <source>
        <dbReference type="EMBL" id="WFD34546.1"/>
    </source>
</evidence>
<dbReference type="GO" id="GO:0010142">
    <property type="term" value="P:farnesyl diphosphate biosynthetic process, mevalonate pathway"/>
    <property type="evidence" value="ECO:0007669"/>
    <property type="project" value="TreeGrafter"/>
</dbReference>
<keyword evidence="5 13" id="KW-0808">Transferase</keyword>
<evidence type="ECO:0000256" key="6">
    <source>
        <dbReference type="ARBA" id="ARBA00022741"/>
    </source>
</evidence>
<keyword evidence="9 13" id="KW-0752">Steroid biosynthesis</keyword>
<evidence type="ECO:0000256" key="4">
    <source>
        <dbReference type="ARBA" id="ARBA00022516"/>
    </source>
</evidence>
<comment type="similarity">
    <text evidence="2 13">Belongs to the GHMP kinase family. Mevalonate kinase subfamily.</text>
</comment>
<keyword evidence="11 13" id="KW-0753">Steroid metabolism</keyword>
<dbReference type="AlphaFoldDB" id="A0AAF0JAQ5"/>
<dbReference type="GO" id="GO:0004631">
    <property type="term" value="F:phosphomevalonate kinase activity"/>
    <property type="evidence" value="ECO:0007669"/>
    <property type="project" value="UniProtKB-UniRule"/>
</dbReference>
<dbReference type="Gene3D" id="3.30.70.890">
    <property type="entry name" value="GHMP kinase, C-terminal domain"/>
    <property type="match status" value="1"/>
</dbReference>
<dbReference type="GO" id="GO:0006696">
    <property type="term" value="P:ergosterol biosynthetic process"/>
    <property type="evidence" value="ECO:0007669"/>
    <property type="project" value="TreeGrafter"/>
</dbReference>
<reference evidence="14" key="1">
    <citation type="submission" date="2023-03" db="EMBL/GenBank/DDBJ databases">
        <title>Mating type loci evolution in Malassezia.</title>
        <authorList>
            <person name="Coelho M.A."/>
        </authorList>
    </citation>
    <scope>NUCLEOTIDE SEQUENCE</scope>
    <source>
        <strain evidence="14">CBS 11721</strain>
    </source>
</reference>
<dbReference type="InterPro" id="IPR014721">
    <property type="entry name" value="Ribsml_uS5_D2-typ_fold_subgr"/>
</dbReference>
<dbReference type="InterPro" id="IPR035102">
    <property type="entry name" value="Phosphomevalonate_kinase"/>
</dbReference>
<dbReference type="GO" id="GO:0019287">
    <property type="term" value="P:isopentenyl diphosphate biosynthetic process, mevalonate pathway"/>
    <property type="evidence" value="ECO:0007669"/>
    <property type="project" value="UniProtKB-UniRule"/>
</dbReference>
<evidence type="ECO:0000256" key="10">
    <source>
        <dbReference type="ARBA" id="ARBA00023098"/>
    </source>
</evidence>
<dbReference type="Gene3D" id="3.30.230.10">
    <property type="match status" value="1"/>
</dbReference>
<evidence type="ECO:0000313" key="15">
    <source>
        <dbReference type="Proteomes" id="UP001219933"/>
    </source>
</evidence>
<evidence type="ECO:0000256" key="9">
    <source>
        <dbReference type="ARBA" id="ARBA00022955"/>
    </source>
</evidence>
<dbReference type="GO" id="GO:0005524">
    <property type="term" value="F:ATP binding"/>
    <property type="evidence" value="ECO:0007669"/>
    <property type="project" value="UniProtKB-UniRule"/>
</dbReference>
<evidence type="ECO:0000256" key="1">
    <source>
        <dbReference type="ARBA" id="ARBA00005017"/>
    </source>
</evidence>
<comment type="pathway">
    <text evidence="1 13">Isoprenoid biosynthesis; isopentenyl diphosphate biosynthesis via mevalonate pathway; isopentenyl diphosphate from (R)-mevalonate: step 2/3.</text>
</comment>
<protein>
    <recommendedName>
        <fullName evidence="3 13">Phosphomevalonate kinase</fullName>
        <ecNumber evidence="3 13">2.7.4.2</ecNumber>
    </recommendedName>
</protein>
<dbReference type="EC" id="2.7.4.2" evidence="3 13"/>
<dbReference type="EMBL" id="CP119878">
    <property type="protein sequence ID" value="WFD34546.1"/>
    <property type="molecule type" value="Genomic_DNA"/>
</dbReference>
<dbReference type="Proteomes" id="UP001219933">
    <property type="component" value="Chromosome 2"/>
</dbReference>
<gene>
    <name evidence="14" type="primary">ERG8</name>
    <name evidence="14" type="ORF">MCUN1_001387</name>
</gene>
<evidence type="ECO:0000256" key="2">
    <source>
        <dbReference type="ARBA" id="ARBA00006495"/>
    </source>
</evidence>
<dbReference type="InterPro" id="IPR016005">
    <property type="entry name" value="Erg8"/>
</dbReference>
<keyword evidence="15" id="KW-1185">Reference proteome</keyword>
<evidence type="ECO:0000256" key="3">
    <source>
        <dbReference type="ARBA" id="ARBA00012958"/>
    </source>
</evidence>